<dbReference type="AlphaFoldDB" id="A0A0N8PZB3"/>
<dbReference type="OMA" id="HYASPAN"/>
<dbReference type="PANTHER" id="PTHR12159:SF9">
    <property type="entry name" value="G_T MISMATCH-SPECIFIC THYMINE DNA GLYCOSYLASE"/>
    <property type="match status" value="1"/>
</dbReference>
<sequence length="277" mass="29986">MQHSARPSAAHAPDTALRRSSRHSSNATLLSLESPLRPAKRRNTGTQKLESKSKVKTGEPTAKKPRSKGPYSHLGAAPLSDRIQDGLDVLFCGENPGIRTAELQLHYASPANHFYKCLHAARLTPSVLSPESSRTLPEDYNIGITNLIERPTREASELGKDELEAAVPGLLAKVARYRPKLVAFVGIKVCETVLRYLASPPAPPPPPTASSGRKANKTPLVKAQIGLQGFAIAHLPSTSHDKKRPVTYFYCLPSTSGRVAAYPVRSSSLARAPRDRP</sequence>
<evidence type="ECO:0000256" key="2">
    <source>
        <dbReference type="ARBA" id="ARBA00022801"/>
    </source>
</evidence>
<proteinExistence type="predicted"/>
<reference evidence="6 7" key="1">
    <citation type="journal article" date="2015" name="Front. Microbiol.">
        <title>Genome sequence of the plant growth promoting endophytic yeast Rhodotorula graminis WP1.</title>
        <authorList>
            <person name="Firrincieli A."/>
            <person name="Otillar R."/>
            <person name="Salamov A."/>
            <person name="Schmutz J."/>
            <person name="Khan Z."/>
            <person name="Redman R.S."/>
            <person name="Fleck N.D."/>
            <person name="Lindquist E."/>
            <person name="Grigoriev I.V."/>
            <person name="Doty S.L."/>
        </authorList>
    </citation>
    <scope>NUCLEOTIDE SEQUENCE [LARGE SCALE GENOMIC DNA]</scope>
    <source>
        <strain evidence="6 7">WP1</strain>
    </source>
</reference>
<dbReference type="STRING" id="578459.A0A0N8PZB3"/>
<evidence type="ECO:0000313" key="7">
    <source>
        <dbReference type="Proteomes" id="UP000053890"/>
    </source>
</evidence>
<dbReference type="CDD" id="cd10028">
    <property type="entry name" value="UDG-F2_TDG_MUG"/>
    <property type="match status" value="1"/>
</dbReference>
<dbReference type="PANTHER" id="PTHR12159">
    <property type="entry name" value="G/T AND G/U MISMATCH-SPECIFIC DNA GLYCOSYLASE"/>
    <property type="match status" value="1"/>
</dbReference>
<dbReference type="GO" id="GO:0008263">
    <property type="term" value="F:pyrimidine-specific mismatch base pair DNA N-glycosylase activity"/>
    <property type="evidence" value="ECO:0007669"/>
    <property type="project" value="TreeGrafter"/>
</dbReference>
<evidence type="ECO:0000259" key="5">
    <source>
        <dbReference type="Pfam" id="PF03167"/>
    </source>
</evidence>
<evidence type="ECO:0000256" key="3">
    <source>
        <dbReference type="ARBA" id="ARBA00023204"/>
    </source>
</evidence>
<dbReference type="Pfam" id="PF03167">
    <property type="entry name" value="UDG"/>
    <property type="match status" value="1"/>
</dbReference>
<keyword evidence="3" id="KW-0234">DNA repair</keyword>
<evidence type="ECO:0000313" key="6">
    <source>
        <dbReference type="EMBL" id="KPV71845.1"/>
    </source>
</evidence>
<dbReference type="SUPFAM" id="SSF52141">
    <property type="entry name" value="Uracil-DNA glycosylase-like"/>
    <property type="match status" value="1"/>
</dbReference>
<accession>A0A0N8PZB3</accession>
<keyword evidence="1" id="KW-0227">DNA damage</keyword>
<dbReference type="EMBL" id="KQ474090">
    <property type="protein sequence ID" value="KPV71845.1"/>
    <property type="molecule type" value="Genomic_DNA"/>
</dbReference>
<name>A0A0N8PZB3_RHOGW</name>
<dbReference type="Gene3D" id="3.40.470.10">
    <property type="entry name" value="Uracil-DNA glycosylase-like domain"/>
    <property type="match status" value="1"/>
</dbReference>
<feature type="domain" description="Uracil-DNA glycosylase-like" evidence="5">
    <location>
        <begin position="83"/>
        <end position="212"/>
    </location>
</feature>
<dbReference type="InterPro" id="IPR036895">
    <property type="entry name" value="Uracil-DNA_glycosylase-like_sf"/>
</dbReference>
<evidence type="ECO:0000256" key="4">
    <source>
        <dbReference type="SAM" id="MobiDB-lite"/>
    </source>
</evidence>
<protein>
    <recommendedName>
        <fullName evidence="5">Uracil-DNA glycosylase-like domain-containing protein</fullName>
    </recommendedName>
</protein>
<dbReference type="OrthoDB" id="565731at2759"/>
<dbReference type="Proteomes" id="UP000053890">
    <property type="component" value="Unassembled WGS sequence"/>
</dbReference>
<gene>
    <name evidence="6" type="ORF">RHOBADRAFT_18810</name>
</gene>
<dbReference type="GO" id="GO:0006285">
    <property type="term" value="P:base-excision repair, AP site formation"/>
    <property type="evidence" value="ECO:0007669"/>
    <property type="project" value="InterPro"/>
</dbReference>
<dbReference type="GeneID" id="28972898"/>
<keyword evidence="7" id="KW-1185">Reference proteome</keyword>
<keyword evidence="2" id="KW-0378">Hydrolase</keyword>
<dbReference type="GO" id="GO:0004844">
    <property type="term" value="F:uracil DNA N-glycosylase activity"/>
    <property type="evidence" value="ECO:0007669"/>
    <property type="project" value="TreeGrafter"/>
</dbReference>
<dbReference type="InterPro" id="IPR005122">
    <property type="entry name" value="Uracil-DNA_glycosylase-like"/>
</dbReference>
<dbReference type="InterPro" id="IPR015637">
    <property type="entry name" value="MUG/TDG"/>
</dbReference>
<feature type="region of interest" description="Disordered" evidence="4">
    <location>
        <begin position="1"/>
        <end position="77"/>
    </location>
</feature>
<evidence type="ECO:0000256" key="1">
    <source>
        <dbReference type="ARBA" id="ARBA00022763"/>
    </source>
</evidence>
<dbReference type="RefSeq" id="XP_018267894.1">
    <property type="nucleotide sequence ID" value="XM_018412449.1"/>
</dbReference>
<organism evidence="6 7">
    <name type="scientific">Rhodotorula graminis (strain WP1)</name>
    <dbReference type="NCBI Taxonomy" id="578459"/>
    <lineage>
        <taxon>Eukaryota</taxon>
        <taxon>Fungi</taxon>
        <taxon>Dikarya</taxon>
        <taxon>Basidiomycota</taxon>
        <taxon>Pucciniomycotina</taxon>
        <taxon>Microbotryomycetes</taxon>
        <taxon>Sporidiobolales</taxon>
        <taxon>Sporidiobolaceae</taxon>
        <taxon>Rhodotorula</taxon>
    </lineage>
</organism>